<feature type="transmembrane region" description="Helical" evidence="6">
    <location>
        <begin position="335"/>
        <end position="356"/>
    </location>
</feature>
<feature type="transmembrane region" description="Helical" evidence="6">
    <location>
        <begin position="307"/>
        <end position="328"/>
    </location>
</feature>
<dbReference type="SUPFAM" id="SSF82866">
    <property type="entry name" value="Multidrug efflux transporter AcrB transmembrane domain"/>
    <property type="match status" value="2"/>
</dbReference>
<dbReference type="AlphaFoldDB" id="A0A9D9HFZ7"/>
<keyword evidence="4 6" id="KW-1133">Transmembrane helix</keyword>
<dbReference type="InterPro" id="IPR004869">
    <property type="entry name" value="MMPL_dom"/>
</dbReference>
<dbReference type="InterPro" id="IPR029063">
    <property type="entry name" value="SAM-dependent_MTases_sf"/>
</dbReference>
<feature type="transmembrane region" description="Helical" evidence="6">
    <location>
        <begin position="792"/>
        <end position="816"/>
    </location>
</feature>
<dbReference type="InterPro" id="IPR002123">
    <property type="entry name" value="Plipid/glycerol_acylTrfase"/>
</dbReference>
<feature type="transmembrane region" description="Helical" evidence="6">
    <location>
        <begin position="283"/>
        <end position="301"/>
    </location>
</feature>
<dbReference type="Pfam" id="PF01553">
    <property type="entry name" value="Acyltransferase"/>
    <property type="match status" value="1"/>
</dbReference>
<feature type="transmembrane region" description="Helical" evidence="6">
    <location>
        <begin position="696"/>
        <end position="715"/>
    </location>
</feature>
<name>A0A9D9HFZ7_9BACT</name>
<dbReference type="Gene3D" id="3.40.50.150">
    <property type="entry name" value="Vaccinia Virus protein VP39"/>
    <property type="match status" value="1"/>
</dbReference>
<comment type="subcellular location">
    <subcellularLocation>
        <location evidence="1">Cell membrane</location>
        <topology evidence="1">Multi-pass membrane protein</topology>
    </subcellularLocation>
</comment>
<reference evidence="8" key="1">
    <citation type="submission" date="2020-10" db="EMBL/GenBank/DDBJ databases">
        <authorList>
            <person name="Gilroy R."/>
        </authorList>
    </citation>
    <scope>NUCLEOTIDE SEQUENCE</scope>
    <source>
        <strain evidence="8">B1-20833</strain>
    </source>
</reference>
<dbReference type="InterPro" id="IPR050545">
    <property type="entry name" value="Mycobact_MmpL"/>
</dbReference>
<feature type="transmembrane region" description="Helical" evidence="6">
    <location>
        <begin position="30"/>
        <end position="49"/>
    </location>
</feature>
<feature type="transmembrane region" description="Helical" evidence="6">
    <location>
        <begin position="371"/>
        <end position="391"/>
    </location>
</feature>
<dbReference type="GO" id="GO:0005886">
    <property type="term" value="C:plasma membrane"/>
    <property type="evidence" value="ECO:0007669"/>
    <property type="project" value="UniProtKB-SubCell"/>
</dbReference>
<dbReference type="Gene3D" id="1.20.1640.10">
    <property type="entry name" value="Multidrug efflux transporter AcrB transmembrane domain"/>
    <property type="match status" value="2"/>
</dbReference>
<dbReference type="GO" id="GO:0016746">
    <property type="term" value="F:acyltransferase activity"/>
    <property type="evidence" value="ECO:0007669"/>
    <property type="project" value="UniProtKB-KW"/>
</dbReference>
<feature type="transmembrane region" description="Helical" evidence="6">
    <location>
        <begin position="451"/>
        <end position="472"/>
    </location>
</feature>
<dbReference type="SUPFAM" id="SSF69593">
    <property type="entry name" value="Glycerol-3-phosphate (1)-acyltransferase"/>
    <property type="match status" value="1"/>
</dbReference>
<feature type="domain" description="Phospholipid/glycerol acyltransferase" evidence="7">
    <location>
        <begin position="904"/>
        <end position="1013"/>
    </location>
</feature>
<dbReference type="Pfam" id="PF03176">
    <property type="entry name" value="MMPL"/>
    <property type="match status" value="2"/>
</dbReference>
<dbReference type="PANTHER" id="PTHR33406:SF13">
    <property type="entry name" value="MEMBRANE PROTEIN YDFJ"/>
    <property type="match status" value="1"/>
</dbReference>
<protein>
    <submittedName>
        <fullName evidence="8">1-acyl-sn-glycerol-3-phosphate acyltransferase</fullName>
    </submittedName>
</protein>
<evidence type="ECO:0000256" key="2">
    <source>
        <dbReference type="ARBA" id="ARBA00022475"/>
    </source>
</evidence>
<evidence type="ECO:0000259" key="7">
    <source>
        <dbReference type="SMART" id="SM00563"/>
    </source>
</evidence>
<evidence type="ECO:0000256" key="4">
    <source>
        <dbReference type="ARBA" id="ARBA00022989"/>
    </source>
</evidence>
<evidence type="ECO:0000256" key="6">
    <source>
        <dbReference type="SAM" id="Phobius"/>
    </source>
</evidence>
<evidence type="ECO:0000256" key="3">
    <source>
        <dbReference type="ARBA" id="ARBA00022692"/>
    </source>
</evidence>
<feature type="transmembrane region" description="Helical" evidence="6">
    <location>
        <begin position="403"/>
        <end position="423"/>
    </location>
</feature>
<evidence type="ECO:0000256" key="1">
    <source>
        <dbReference type="ARBA" id="ARBA00004651"/>
    </source>
</evidence>
<accession>A0A9D9HFZ7</accession>
<evidence type="ECO:0000256" key="5">
    <source>
        <dbReference type="ARBA" id="ARBA00023136"/>
    </source>
</evidence>
<keyword evidence="2" id="KW-1003">Cell membrane</keyword>
<feature type="transmembrane region" description="Helical" evidence="6">
    <location>
        <begin position="672"/>
        <end position="690"/>
    </location>
</feature>
<gene>
    <name evidence="8" type="ORF">IAC06_08630</name>
</gene>
<feature type="transmembrane region" description="Helical" evidence="6">
    <location>
        <begin position="722"/>
        <end position="742"/>
    </location>
</feature>
<feature type="transmembrane region" description="Helical" evidence="6">
    <location>
        <begin position="762"/>
        <end position="780"/>
    </location>
</feature>
<dbReference type="EMBL" id="JADIMI010000081">
    <property type="protein sequence ID" value="MBO8452925.1"/>
    <property type="molecule type" value="Genomic_DNA"/>
</dbReference>
<sequence length="1205" mass="133350">MRLHSVCFEEEEMTRIFLGLYRWFSRHRTALYSILAGTLLLMLSALPGLRLDEDITAFLPSSGDSAEMADVFRNLKVSDRFVFMFSQKEGGNVYGLMEEAADSLMDMILQAGEGTMIKDAVISVDDEVSFQAADFVYRHLPVFLTDDAYSRLDSLQSGSGMLGRMLGNREALLSPAGSYIKDYVLRDPFGLALPVIASLQGLAPADDYQLIDGHIYSSDGNTLLCFITPAFGTGDTGNNDMLVTLVEDSIEKIREDYPSVDIQYFAGPAVGVYNARQIKKDTLLTTVSAVVLIALFIFLSFRRRGAVFFIFLPVLYGILFSLSIVSVFIGHISAIAVGTGAVVLGIALSYSIHVIAHQMHVRTVEQLVRELVFPLTVGSLTTIGAFTGLLFTSSPLLHDFGLFAALTLVGTTLFTLVFLPHFLTPMYDVPQTPLLRMIDRINGYGYERNRWLVAFIVLLSLVCLFLSGNVGFNADMMSLSYMPDHLQKARERLEKISGNGAENILFVSTGDDIDEADSVYVAADTVLDSLVQAGKIRHYASAREFVIPYGIQRERIERWNSYWTDERVAAVLSSAEKAAVEAGFREGAFSGLEDMFAGEYSPVDYSADSLPDFLDSWVCRSDARMMLVSNVSIDPEKKGEVYRCFEGKGTVIFDRSWFAGESVIQMSGDLDLILWIASLIVFVGLCLSYRRLELAALSFLPMLVTWVIITGLMALAGLEFNIVNIVISTFIFGIGDDFSIFITDGLVRRYATGKDMLAAHRTAIFFSAFTIVAGMGAMIAAKHPALHSVGAISLLGMLAVLLVAYTMQPLLFRLFVSGPVSRGRHPYTLRGTFLSLLLWLEFLIACIVTILVMLVLLPVPMSMYRKQLAVRYVAYLGCRCVIFTAPIARACIVNAAGEDFSRPAVVVGNHQSFLDIVWMMAISPRLLIVAKGWVRKVPVFYPVARFLGFYYTDAGYEAIAEEYGRRVPEGWSLAVFPEGTRETDGRIHRFHKGAFYIACRLGLDIVPAVFYGNGRIFPKGAPLNMAEGISVAEILPRISTRGESYKLLAKRVRTLIEDRYSSLEQAYSTMRNPYWSWALTRSMLYKGTDAERSTRALLKRKDFLASLDESLPRCGRILHLGCGLGQVDILLKMLSPQRQIIAVDGDAEKIDIASHNYLCARGLEFICADPDTAGTSDFDAVILPDWTVVHPCSGIARQSSDDGRS</sequence>
<dbReference type="PANTHER" id="PTHR33406">
    <property type="entry name" value="MEMBRANE PROTEIN MJ1562-RELATED"/>
    <property type="match status" value="1"/>
</dbReference>
<keyword evidence="5 6" id="KW-0472">Membrane</keyword>
<keyword evidence="8" id="KW-0808">Transferase</keyword>
<keyword evidence="8" id="KW-0012">Acyltransferase</keyword>
<keyword evidence="3 6" id="KW-0812">Transmembrane</keyword>
<reference evidence="8" key="2">
    <citation type="journal article" date="2021" name="PeerJ">
        <title>Extensive microbial diversity within the chicken gut microbiome revealed by metagenomics and culture.</title>
        <authorList>
            <person name="Gilroy R."/>
            <person name="Ravi A."/>
            <person name="Getino M."/>
            <person name="Pursley I."/>
            <person name="Horton D.L."/>
            <person name="Alikhan N.F."/>
            <person name="Baker D."/>
            <person name="Gharbi K."/>
            <person name="Hall N."/>
            <person name="Watson M."/>
            <person name="Adriaenssens E.M."/>
            <person name="Foster-Nyarko E."/>
            <person name="Jarju S."/>
            <person name="Secka A."/>
            <person name="Antonio M."/>
            <person name="Oren A."/>
            <person name="Chaudhuri R.R."/>
            <person name="La Ragione R."/>
            <person name="Hildebrand F."/>
            <person name="Pallen M.J."/>
        </authorList>
    </citation>
    <scope>NUCLEOTIDE SEQUENCE</scope>
    <source>
        <strain evidence="8">B1-20833</strain>
    </source>
</reference>
<evidence type="ECO:0000313" key="9">
    <source>
        <dbReference type="Proteomes" id="UP000823661"/>
    </source>
</evidence>
<dbReference type="CDD" id="cd07989">
    <property type="entry name" value="LPLAT_AGPAT-like"/>
    <property type="match status" value="1"/>
</dbReference>
<organism evidence="8 9">
    <name type="scientific">Candidatus Cryptobacteroides intestinavium</name>
    <dbReference type="NCBI Taxonomy" id="2840766"/>
    <lineage>
        <taxon>Bacteria</taxon>
        <taxon>Pseudomonadati</taxon>
        <taxon>Bacteroidota</taxon>
        <taxon>Bacteroidia</taxon>
        <taxon>Bacteroidales</taxon>
        <taxon>Candidatus Cryptobacteroides</taxon>
    </lineage>
</organism>
<dbReference type="SUPFAM" id="SSF53335">
    <property type="entry name" value="S-adenosyl-L-methionine-dependent methyltransferases"/>
    <property type="match status" value="1"/>
</dbReference>
<feature type="transmembrane region" description="Helical" evidence="6">
    <location>
        <begin position="836"/>
        <end position="860"/>
    </location>
</feature>
<proteinExistence type="predicted"/>
<dbReference type="Proteomes" id="UP000823661">
    <property type="component" value="Unassembled WGS sequence"/>
</dbReference>
<comment type="caution">
    <text evidence="8">The sequence shown here is derived from an EMBL/GenBank/DDBJ whole genome shotgun (WGS) entry which is preliminary data.</text>
</comment>
<dbReference type="SMART" id="SM00563">
    <property type="entry name" value="PlsC"/>
    <property type="match status" value="1"/>
</dbReference>
<evidence type="ECO:0000313" key="8">
    <source>
        <dbReference type="EMBL" id="MBO8452925.1"/>
    </source>
</evidence>